<dbReference type="Proteomes" id="UP001152320">
    <property type="component" value="Chromosome 1"/>
</dbReference>
<dbReference type="EMBL" id="JAIZAY010000001">
    <property type="protein sequence ID" value="KAJ8051034.1"/>
    <property type="molecule type" value="Genomic_DNA"/>
</dbReference>
<keyword evidence="2" id="KW-1185">Reference proteome</keyword>
<protein>
    <submittedName>
        <fullName evidence="1">Uncharacterized protein</fullName>
    </submittedName>
</protein>
<reference evidence="1" key="1">
    <citation type="submission" date="2021-10" db="EMBL/GenBank/DDBJ databases">
        <title>Tropical sea cucumber genome reveals ecological adaptation and Cuvierian tubules defense mechanism.</title>
        <authorList>
            <person name="Chen T."/>
        </authorList>
    </citation>
    <scope>NUCLEOTIDE SEQUENCE</scope>
    <source>
        <strain evidence="1">Nanhai2018</strain>
        <tissue evidence="1">Muscle</tissue>
    </source>
</reference>
<dbReference type="AlphaFoldDB" id="A0A9Q1CUI1"/>
<gene>
    <name evidence="1" type="ORF">HOLleu_04452</name>
</gene>
<proteinExistence type="predicted"/>
<name>A0A9Q1CUI1_HOLLE</name>
<evidence type="ECO:0000313" key="2">
    <source>
        <dbReference type="Proteomes" id="UP001152320"/>
    </source>
</evidence>
<accession>A0A9Q1CUI1</accession>
<evidence type="ECO:0000313" key="1">
    <source>
        <dbReference type="EMBL" id="KAJ8051034.1"/>
    </source>
</evidence>
<comment type="caution">
    <text evidence="1">The sequence shown here is derived from an EMBL/GenBank/DDBJ whole genome shotgun (WGS) entry which is preliminary data.</text>
</comment>
<sequence length="91" mass="10259">MWFAAYYIFNLHYPADSPGAPEFIQRFFLSINPETGSKKKGKKSGVNSGVIKLANKLASFENEWGFCRRSLTRRVGLLLSSTCLCCPDYLT</sequence>
<dbReference type="OrthoDB" id="8196415at2759"/>
<organism evidence="1 2">
    <name type="scientific">Holothuria leucospilota</name>
    <name type="common">Black long sea cucumber</name>
    <name type="synonym">Mertensiothuria leucospilota</name>
    <dbReference type="NCBI Taxonomy" id="206669"/>
    <lineage>
        <taxon>Eukaryota</taxon>
        <taxon>Metazoa</taxon>
        <taxon>Echinodermata</taxon>
        <taxon>Eleutherozoa</taxon>
        <taxon>Echinozoa</taxon>
        <taxon>Holothuroidea</taxon>
        <taxon>Aspidochirotacea</taxon>
        <taxon>Aspidochirotida</taxon>
        <taxon>Holothuriidae</taxon>
        <taxon>Holothuria</taxon>
    </lineage>
</organism>